<dbReference type="PANTHER" id="PTHR32026:SF27">
    <property type="entry name" value="METHYLTRANSFERASE FKBM DOMAIN-CONTAINING PROTEIN-RELATED"/>
    <property type="match status" value="1"/>
</dbReference>
<evidence type="ECO:0000313" key="2">
    <source>
        <dbReference type="Proteomes" id="UP000050761"/>
    </source>
</evidence>
<dbReference type="PANTHER" id="PTHR32026">
    <property type="entry name" value="METHYLTRANSFERASE-LIKE PROTEIN 24"/>
    <property type="match status" value="1"/>
</dbReference>
<dbReference type="InterPro" id="IPR026913">
    <property type="entry name" value="METTL24"/>
</dbReference>
<dbReference type="OrthoDB" id="10006218at2759"/>
<dbReference type="WBParaSite" id="HPBE_0000878401-mRNA-1">
    <property type="protein sequence ID" value="HPBE_0000878401-mRNA-1"/>
    <property type="gene ID" value="HPBE_0000878401"/>
</dbReference>
<accession>A0A3P7YL86</accession>
<dbReference type="EMBL" id="UZAH01026251">
    <property type="protein sequence ID" value="VDO77789.1"/>
    <property type="molecule type" value="Genomic_DNA"/>
</dbReference>
<name>A0A183FMX4_HELPZ</name>
<dbReference type="AlphaFoldDB" id="A0A183FMX4"/>
<evidence type="ECO:0000313" key="1">
    <source>
        <dbReference type="EMBL" id="VDO77789.1"/>
    </source>
</evidence>
<dbReference type="Proteomes" id="UP000050761">
    <property type="component" value="Unassembled WGS sequence"/>
</dbReference>
<reference evidence="3" key="2">
    <citation type="submission" date="2019-09" db="UniProtKB">
        <authorList>
            <consortium name="WormBaseParasite"/>
        </authorList>
    </citation>
    <scope>IDENTIFICATION</scope>
</reference>
<evidence type="ECO:0000313" key="3">
    <source>
        <dbReference type="WBParaSite" id="HPBE_0000878401-mRNA-1"/>
    </source>
</evidence>
<proteinExistence type="predicted"/>
<protein>
    <submittedName>
        <fullName evidence="3">Methyltranfer_dom domain-containing protein</fullName>
    </submittedName>
</protein>
<organism evidence="2 3">
    <name type="scientific">Heligmosomoides polygyrus</name>
    <name type="common">Parasitic roundworm</name>
    <dbReference type="NCBI Taxonomy" id="6339"/>
    <lineage>
        <taxon>Eukaryota</taxon>
        <taxon>Metazoa</taxon>
        <taxon>Ecdysozoa</taxon>
        <taxon>Nematoda</taxon>
        <taxon>Chromadorea</taxon>
        <taxon>Rhabditida</taxon>
        <taxon>Rhabditina</taxon>
        <taxon>Rhabditomorpha</taxon>
        <taxon>Strongyloidea</taxon>
        <taxon>Heligmosomidae</taxon>
        <taxon>Heligmosomoides</taxon>
    </lineage>
</organism>
<keyword evidence="2" id="KW-1185">Reference proteome</keyword>
<gene>
    <name evidence="1" type="ORF">HPBE_LOCUS8785</name>
</gene>
<accession>A0A183FMX4</accession>
<reference evidence="1 2" key="1">
    <citation type="submission" date="2018-11" db="EMBL/GenBank/DDBJ databases">
        <authorList>
            <consortium name="Pathogen Informatics"/>
        </authorList>
    </citation>
    <scope>NUCLEOTIDE SEQUENCE [LARGE SCALE GENOMIC DNA]</scope>
</reference>
<sequence>MDKPLKKAVLQCFVAFVFYLIGLYQNWSENKVVDVKAFDEEELNQTSNQSDWIRSYYEKKVPERMKFLRNMNSYTMSTFYTVVGPEVFCANLVRVGLVADGGKYICNIDRIPKGNCRLNYALFSLEPNPFCDDINPCCEYSFIHLDCVHKYGAAILKLYLKDLKPPLW</sequence>